<dbReference type="EMBL" id="CP019384">
    <property type="protein sequence ID" value="QAT17648.1"/>
    <property type="molecule type" value="Genomic_DNA"/>
</dbReference>
<dbReference type="SUPFAM" id="SSF53720">
    <property type="entry name" value="ALDH-like"/>
    <property type="match status" value="1"/>
</dbReference>
<dbReference type="Gene3D" id="3.40.605.10">
    <property type="entry name" value="Aldehyde Dehydrogenase, Chain A, domain 1"/>
    <property type="match status" value="1"/>
</dbReference>
<dbReference type="InterPro" id="IPR016162">
    <property type="entry name" value="Ald_DH_N"/>
</dbReference>
<dbReference type="FunFam" id="3.40.309.10:FF:000012">
    <property type="entry name" value="Betaine aldehyde dehydrogenase"/>
    <property type="match status" value="1"/>
</dbReference>
<dbReference type="FunFam" id="3.40.605.10:FF:000007">
    <property type="entry name" value="NAD/NADP-dependent betaine aldehyde dehydrogenase"/>
    <property type="match status" value="1"/>
</dbReference>
<evidence type="ECO:0000313" key="7">
    <source>
        <dbReference type="Proteomes" id="UP000287243"/>
    </source>
</evidence>
<dbReference type="PROSITE" id="PS00687">
    <property type="entry name" value="ALDEHYDE_DEHYDR_GLU"/>
    <property type="match status" value="1"/>
</dbReference>
<dbReference type="KEGG" id="vai:BU251_07915"/>
<dbReference type="OrthoDB" id="9762913at2"/>
<evidence type="ECO:0000256" key="2">
    <source>
        <dbReference type="ARBA" id="ARBA00023002"/>
    </source>
</evidence>
<dbReference type="InterPro" id="IPR029510">
    <property type="entry name" value="Ald_DH_CS_GLU"/>
</dbReference>
<organism evidence="6 7">
    <name type="scientific">Velamenicoccus archaeovorus</name>
    <dbReference type="NCBI Taxonomy" id="1930593"/>
    <lineage>
        <taxon>Bacteria</taxon>
        <taxon>Pseudomonadati</taxon>
        <taxon>Candidatus Omnitrophota</taxon>
        <taxon>Candidatus Velamenicoccus</taxon>
    </lineage>
</organism>
<evidence type="ECO:0000256" key="3">
    <source>
        <dbReference type="PROSITE-ProRule" id="PRU10007"/>
    </source>
</evidence>
<evidence type="ECO:0000313" key="6">
    <source>
        <dbReference type="EMBL" id="QAT17648.1"/>
    </source>
</evidence>
<dbReference type="Proteomes" id="UP000287243">
    <property type="component" value="Chromosome"/>
</dbReference>
<dbReference type="InterPro" id="IPR015590">
    <property type="entry name" value="Aldehyde_DH_dom"/>
</dbReference>
<protein>
    <recommendedName>
        <fullName evidence="5">Aldehyde dehydrogenase domain-containing protein</fullName>
    </recommendedName>
</protein>
<dbReference type="GO" id="GO:0016620">
    <property type="term" value="F:oxidoreductase activity, acting on the aldehyde or oxo group of donors, NAD or NADP as acceptor"/>
    <property type="evidence" value="ECO:0007669"/>
    <property type="project" value="InterPro"/>
</dbReference>
<name>A0A410P6F5_VELA1</name>
<evidence type="ECO:0000256" key="4">
    <source>
        <dbReference type="RuleBase" id="RU003345"/>
    </source>
</evidence>
<dbReference type="AlphaFoldDB" id="A0A410P6F5"/>
<gene>
    <name evidence="6" type="ORF">BU251_07915</name>
</gene>
<evidence type="ECO:0000259" key="5">
    <source>
        <dbReference type="Pfam" id="PF00171"/>
    </source>
</evidence>
<keyword evidence="7" id="KW-1185">Reference proteome</keyword>
<dbReference type="Pfam" id="PF00171">
    <property type="entry name" value="Aldedh"/>
    <property type="match status" value="1"/>
</dbReference>
<dbReference type="InterPro" id="IPR016163">
    <property type="entry name" value="Ald_DH_C"/>
</dbReference>
<dbReference type="PROSITE" id="PS00070">
    <property type="entry name" value="ALDEHYDE_DEHYDR_CYS"/>
    <property type="match status" value="1"/>
</dbReference>
<evidence type="ECO:0000256" key="1">
    <source>
        <dbReference type="ARBA" id="ARBA00009986"/>
    </source>
</evidence>
<keyword evidence="2 4" id="KW-0560">Oxidoreductase</keyword>
<reference evidence="6 7" key="1">
    <citation type="submission" date="2017-01" db="EMBL/GenBank/DDBJ databases">
        <title>First insights into the biology of 'candidatus Vampirococcus archaeovorus'.</title>
        <authorList>
            <person name="Kizina J."/>
            <person name="Jordan S."/>
            <person name="Stueber K."/>
            <person name="Reinhardt R."/>
            <person name="Harder J."/>
        </authorList>
    </citation>
    <scope>NUCLEOTIDE SEQUENCE [LARGE SCALE GENOMIC DNA]</scope>
    <source>
        <strain evidence="6 7">LiM</strain>
    </source>
</reference>
<accession>A0A410P6F5</accession>
<dbReference type="InterPro" id="IPR016161">
    <property type="entry name" value="Ald_DH/histidinol_DH"/>
</dbReference>
<dbReference type="FunFam" id="3.40.605.10:FF:000026">
    <property type="entry name" value="Aldehyde dehydrogenase, putative"/>
    <property type="match status" value="1"/>
</dbReference>
<comment type="similarity">
    <text evidence="1 4">Belongs to the aldehyde dehydrogenase family.</text>
</comment>
<feature type="domain" description="Aldehyde dehydrogenase" evidence="5">
    <location>
        <begin position="19"/>
        <end position="474"/>
    </location>
</feature>
<dbReference type="RefSeq" id="WP_128700597.1">
    <property type="nucleotide sequence ID" value="NZ_CP019384.1"/>
</dbReference>
<sequence length="492" mass="53380">MMQYQMYIDGKMCDARDGARLEGANPATEEKIASFPKAGTADLEEAVRAARRAYDEGEWPRMSLSERAQILVRVAHLIRERAYELAKIETQDTGKTTKQTTFIDIPTAANAYEYFAGAAAEVKGETMTVPAPAMSYTLREPVGVVGAVIPWNYPFLMAAWKIASGIILGNTLVLKPSQEASLSCLELAKILQEVELPAGVVNIVTGEGRLLGHGLAASMDVDMLSFTGSTEVGRDVMKAASSNLKRLSLECGGKSPNILFADCDLETAVNGSLCAIFMNQGQMCVAGSRLLVEESIYEKCVELLVEKTKKLKVGSPEDPATDIGPLVSDKQRKTVLEYIAVGKKEARLVVGGGAPKDLRRGFYVEPTIFADVDNSMRIAREEIFGPVLSVIKVRDAEDAVRIANDTIYGLAAMIWTKDVNKVATVARRLRAGTVWVNTFGGFYNEAPFGGYKQSGFGRELGKEGLCELTQVKHVNVDLTPGGKTLVASWFNV</sequence>
<proteinExistence type="inferred from homology"/>
<dbReference type="PANTHER" id="PTHR11699">
    <property type="entry name" value="ALDEHYDE DEHYDROGENASE-RELATED"/>
    <property type="match status" value="1"/>
</dbReference>
<feature type="active site" evidence="3">
    <location>
        <position position="250"/>
    </location>
</feature>
<dbReference type="Gene3D" id="3.40.309.10">
    <property type="entry name" value="Aldehyde Dehydrogenase, Chain A, domain 2"/>
    <property type="match status" value="1"/>
</dbReference>
<dbReference type="InterPro" id="IPR016160">
    <property type="entry name" value="Ald_DH_CS_CYS"/>
</dbReference>